<dbReference type="PANTHER" id="PTHR46011">
    <property type="entry name" value="NUCLEAR HORMONE RECEPTOR FAMILY MEMBER NHR-86-RELATED"/>
    <property type="match status" value="1"/>
</dbReference>
<keyword evidence="6 11" id="KW-0805">Transcription regulation</keyword>
<name>A0A8S1E484_9PELO</name>
<dbReference type="GO" id="GO:0000978">
    <property type="term" value="F:RNA polymerase II cis-regulatory region sequence-specific DNA binding"/>
    <property type="evidence" value="ECO:0007669"/>
    <property type="project" value="InterPro"/>
</dbReference>
<dbReference type="Proteomes" id="UP000494206">
    <property type="component" value="Unassembled WGS sequence"/>
</dbReference>
<dbReference type="GO" id="GO:0003700">
    <property type="term" value="F:DNA-binding transcription factor activity"/>
    <property type="evidence" value="ECO:0007669"/>
    <property type="project" value="InterPro"/>
</dbReference>
<evidence type="ECO:0000256" key="3">
    <source>
        <dbReference type="ARBA" id="ARBA00022723"/>
    </source>
</evidence>
<sequence>MKSSNISEAQKAGSEGSSLKSICSICWEKSDGQHFGTEACRACAAFFRRSVSLEKKYVCQGVGLCEMKANIRCACRACRFKKCLEAGMNPICVQTKRDILGKRGKQFDHNIKSQVNNVLVNMDSTTHKASNKHAEKMFDVIPLLERLRKNYSKMDNMRLIVHREDDVNIHGQRMPRSINYKEAREMLNREISLVCDWVCWCFDDFCSLDNAQKKCLLQNFFISFTLLESAYLCHINGRSDVVILPSGDYIDIDHAEQFYAGIQMEQSSMSANEVVKILKPSLELYRHCLVRPIMHERIDVYEFFALCSLVLWDFGVEGQSEECNVVSRNIREKIIKEISSYYTIINEHSDPTLRMAQIMCILPSLQRVARKFNEDAGITVFTDDAKPINNNRVYPGKEAKVIPPEQIVVTSQRFEPFKIPSGPVLIMKNRPNVKEPTGIRNTLYAQKFHPIHAREKTTIPREVPNVQEPEMTALEMHNWIQSLNHPTAPKQRKEVLYVERFKAQFVRTYYTDGDVEEKMLVNFGDPQTYRKSFKYQ</sequence>
<gene>
    <name evidence="14" type="ORF">CBOVIS_LOCUS136</name>
</gene>
<dbReference type="InterPro" id="IPR001628">
    <property type="entry name" value="Znf_hrmn_rcpt"/>
</dbReference>
<evidence type="ECO:0000256" key="6">
    <source>
        <dbReference type="ARBA" id="ARBA00023015"/>
    </source>
</evidence>
<dbReference type="GO" id="GO:0005634">
    <property type="term" value="C:nucleus"/>
    <property type="evidence" value="ECO:0007669"/>
    <property type="project" value="UniProtKB-SubCell"/>
</dbReference>
<reference evidence="14 15" key="1">
    <citation type="submission" date="2020-04" db="EMBL/GenBank/DDBJ databases">
        <authorList>
            <person name="Laetsch R D."/>
            <person name="Stevens L."/>
            <person name="Kumar S."/>
            <person name="Blaxter L. M."/>
        </authorList>
    </citation>
    <scope>NUCLEOTIDE SEQUENCE [LARGE SCALE GENOMIC DNA]</scope>
</reference>
<dbReference type="InterPro" id="IPR035500">
    <property type="entry name" value="NHR-like_dom_sf"/>
</dbReference>
<dbReference type="SMART" id="SM00430">
    <property type="entry name" value="HOLI"/>
    <property type="match status" value="1"/>
</dbReference>
<keyword evidence="10 11" id="KW-0539">Nucleus</keyword>
<dbReference type="EMBL" id="CADEPM010000001">
    <property type="protein sequence ID" value="CAB3396609.1"/>
    <property type="molecule type" value="Genomic_DNA"/>
</dbReference>
<dbReference type="AlphaFoldDB" id="A0A8S1E484"/>
<evidence type="ECO:0000313" key="15">
    <source>
        <dbReference type="Proteomes" id="UP000494206"/>
    </source>
</evidence>
<keyword evidence="7 11" id="KW-0238">DNA-binding</keyword>
<keyword evidence="4 11" id="KW-0863">Zinc-finger</keyword>
<dbReference type="PRINTS" id="PR00047">
    <property type="entry name" value="STROIDFINGER"/>
</dbReference>
<comment type="subcellular location">
    <subcellularLocation>
        <location evidence="1 11">Nucleus</location>
    </subcellularLocation>
</comment>
<accession>A0A8S1E484</accession>
<evidence type="ECO:0000313" key="14">
    <source>
        <dbReference type="EMBL" id="CAB3396609.1"/>
    </source>
</evidence>
<evidence type="ECO:0000256" key="4">
    <source>
        <dbReference type="ARBA" id="ARBA00022771"/>
    </source>
</evidence>
<dbReference type="PANTHER" id="PTHR46011:SF32">
    <property type="entry name" value="NUCLEAR HORMONE RECEPTOR FAMILY"/>
    <property type="match status" value="1"/>
</dbReference>
<keyword evidence="9 11" id="KW-0675">Receptor</keyword>
<dbReference type="CDD" id="cd06157">
    <property type="entry name" value="NR_LBD"/>
    <property type="match status" value="1"/>
</dbReference>
<dbReference type="PROSITE" id="PS51843">
    <property type="entry name" value="NR_LBD"/>
    <property type="match status" value="1"/>
</dbReference>
<keyword evidence="5 11" id="KW-0862">Zinc</keyword>
<feature type="domain" description="Nuclear receptor" evidence="12">
    <location>
        <begin position="20"/>
        <end position="95"/>
    </location>
</feature>
<evidence type="ECO:0000256" key="5">
    <source>
        <dbReference type="ARBA" id="ARBA00022833"/>
    </source>
</evidence>
<dbReference type="SUPFAM" id="SSF48508">
    <property type="entry name" value="Nuclear receptor ligand-binding domain"/>
    <property type="match status" value="1"/>
</dbReference>
<dbReference type="Pfam" id="PF00105">
    <property type="entry name" value="zf-C4"/>
    <property type="match status" value="1"/>
</dbReference>
<comment type="similarity">
    <text evidence="2 11">Belongs to the nuclear hormone receptor family.</text>
</comment>
<organism evidence="14 15">
    <name type="scientific">Caenorhabditis bovis</name>
    <dbReference type="NCBI Taxonomy" id="2654633"/>
    <lineage>
        <taxon>Eukaryota</taxon>
        <taxon>Metazoa</taxon>
        <taxon>Ecdysozoa</taxon>
        <taxon>Nematoda</taxon>
        <taxon>Chromadorea</taxon>
        <taxon>Rhabditida</taxon>
        <taxon>Rhabditina</taxon>
        <taxon>Rhabditomorpha</taxon>
        <taxon>Rhabditoidea</taxon>
        <taxon>Rhabditidae</taxon>
        <taxon>Peloderinae</taxon>
        <taxon>Caenorhabditis</taxon>
    </lineage>
</organism>
<evidence type="ECO:0000259" key="12">
    <source>
        <dbReference type="PROSITE" id="PS51030"/>
    </source>
</evidence>
<dbReference type="PROSITE" id="PS51030">
    <property type="entry name" value="NUCLEAR_REC_DBD_2"/>
    <property type="match status" value="1"/>
</dbReference>
<dbReference type="Gene3D" id="1.10.565.10">
    <property type="entry name" value="Retinoid X Receptor"/>
    <property type="match status" value="1"/>
</dbReference>
<evidence type="ECO:0000259" key="13">
    <source>
        <dbReference type="PROSITE" id="PS51843"/>
    </source>
</evidence>
<dbReference type="PROSITE" id="PS00031">
    <property type="entry name" value="NUCLEAR_REC_DBD_1"/>
    <property type="match status" value="1"/>
</dbReference>
<evidence type="ECO:0000256" key="8">
    <source>
        <dbReference type="ARBA" id="ARBA00023163"/>
    </source>
</evidence>
<keyword evidence="8 11" id="KW-0804">Transcription</keyword>
<dbReference type="InterPro" id="IPR000536">
    <property type="entry name" value="Nucl_hrmn_rcpt_lig-bd"/>
</dbReference>
<evidence type="ECO:0000256" key="11">
    <source>
        <dbReference type="RuleBase" id="RU004334"/>
    </source>
</evidence>
<evidence type="ECO:0000256" key="1">
    <source>
        <dbReference type="ARBA" id="ARBA00004123"/>
    </source>
</evidence>
<evidence type="ECO:0000256" key="9">
    <source>
        <dbReference type="ARBA" id="ARBA00023170"/>
    </source>
</evidence>
<keyword evidence="15" id="KW-1185">Reference proteome</keyword>
<evidence type="ECO:0000256" key="7">
    <source>
        <dbReference type="ARBA" id="ARBA00023125"/>
    </source>
</evidence>
<dbReference type="GO" id="GO:0008270">
    <property type="term" value="F:zinc ion binding"/>
    <property type="evidence" value="ECO:0007669"/>
    <property type="project" value="UniProtKB-KW"/>
</dbReference>
<dbReference type="GO" id="GO:0006357">
    <property type="term" value="P:regulation of transcription by RNA polymerase II"/>
    <property type="evidence" value="ECO:0007669"/>
    <property type="project" value="TreeGrafter"/>
</dbReference>
<dbReference type="Pfam" id="PF00104">
    <property type="entry name" value="Hormone_recep"/>
    <property type="match status" value="1"/>
</dbReference>
<evidence type="ECO:0000256" key="10">
    <source>
        <dbReference type="ARBA" id="ARBA00023242"/>
    </source>
</evidence>
<proteinExistence type="inferred from homology"/>
<protein>
    <recommendedName>
        <fullName evidence="16">Nuclear receptor domain-containing protein</fullName>
    </recommendedName>
</protein>
<evidence type="ECO:0008006" key="16">
    <source>
        <dbReference type="Google" id="ProtNLM"/>
    </source>
</evidence>
<dbReference type="OrthoDB" id="5830034at2759"/>
<dbReference type="InterPro" id="IPR013088">
    <property type="entry name" value="Znf_NHR/GATA"/>
</dbReference>
<dbReference type="Gene3D" id="3.30.50.10">
    <property type="entry name" value="Erythroid Transcription Factor GATA-1, subunit A"/>
    <property type="match status" value="1"/>
</dbReference>
<keyword evidence="3 11" id="KW-0479">Metal-binding</keyword>
<feature type="domain" description="NR LBD" evidence="13">
    <location>
        <begin position="121"/>
        <end position="398"/>
    </location>
</feature>
<dbReference type="SUPFAM" id="SSF57716">
    <property type="entry name" value="Glucocorticoid receptor-like (DNA-binding domain)"/>
    <property type="match status" value="1"/>
</dbReference>
<evidence type="ECO:0000256" key="2">
    <source>
        <dbReference type="ARBA" id="ARBA00005993"/>
    </source>
</evidence>
<dbReference type="CDD" id="cd06960">
    <property type="entry name" value="NR_DBD_HNF4A"/>
    <property type="match status" value="1"/>
</dbReference>
<dbReference type="InterPro" id="IPR049636">
    <property type="entry name" value="HNF4-like_DBD"/>
</dbReference>
<comment type="caution">
    <text evidence="14">The sequence shown here is derived from an EMBL/GenBank/DDBJ whole genome shotgun (WGS) entry which is preliminary data.</text>
</comment>
<dbReference type="SMART" id="SM00399">
    <property type="entry name" value="ZnF_C4"/>
    <property type="match status" value="1"/>
</dbReference>